<evidence type="ECO:0000313" key="1">
    <source>
        <dbReference type="EMBL" id="MEF2293790.1"/>
    </source>
</evidence>
<keyword evidence="1" id="KW-0645">Protease</keyword>
<reference evidence="1 2" key="1">
    <citation type="submission" date="2024-01" db="EMBL/GenBank/DDBJ databases">
        <title>Survival strategy associated with biotechnological potential of Virgibacillus dokdonensis T4.6 isolated from salt-fermented shrimp paste.</title>
        <authorList>
            <person name="Doan T.V."/>
            <person name="Quach N.T."/>
            <person name="Phi Q.-T."/>
        </authorList>
    </citation>
    <scope>NUCLEOTIDE SEQUENCE [LARGE SCALE GENOMIC DNA]</scope>
    <source>
        <strain evidence="1 2">T4.6</strain>
    </source>
</reference>
<evidence type="ECO:0000313" key="2">
    <source>
        <dbReference type="Proteomes" id="UP001356080"/>
    </source>
</evidence>
<dbReference type="RefSeq" id="WP_331805941.1">
    <property type="nucleotide sequence ID" value="NZ_JAZHPM010000041.1"/>
</dbReference>
<gene>
    <name evidence="1" type="ORF">V2W34_17505</name>
</gene>
<dbReference type="Proteomes" id="UP001356080">
    <property type="component" value="Unassembled WGS sequence"/>
</dbReference>
<protein>
    <submittedName>
        <fullName evidence="1">DUF5700 domain-containing putative Zn-dependent protease</fullName>
    </submittedName>
</protein>
<dbReference type="EMBL" id="JAZHPM010000041">
    <property type="protein sequence ID" value="MEF2293790.1"/>
    <property type="molecule type" value="Genomic_DNA"/>
</dbReference>
<organism evidence="1 2">
    <name type="scientific">Virgibacillus dokdonensis</name>
    <dbReference type="NCBI Taxonomy" id="302167"/>
    <lineage>
        <taxon>Bacteria</taxon>
        <taxon>Bacillati</taxon>
        <taxon>Bacillota</taxon>
        <taxon>Bacilli</taxon>
        <taxon>Bacillales</taxon>
        <taxon>Bacillaceae</taxon>
        <taxon>Virgibacillus</taxon>
    </lineage>
</organism>
<accession>A0ABU7VKZ0</accession>
<name>A0ABU7VKZ0_9BACI</name>
<keyword evidence="2" id="KW-1185">Reference proteome</keyword>
<keyword evidence="1" id="KW-0378">Hydrolase</keyword>
<dbReference type="InterPro" id="IPR043754">
    <property type="entry name" value="DUF5700"/>
</dbReference>
<sequence>MINLSVKLDTYLVDLLKAGKKEISKGDWSELCKKHNIQNLSEYPFFTDTLFNEQEVKLISDTANYLSENLAESIRYISKYFPETPNNIDHELTVSLLPNGKTNFGPKNKLQLFSIFPGADAFETYLFLIHIYYHEISFFNYTKYCEECVTDPLTPEKLKYYILTLIQNEGIGNYAVLEDLIKFRDENPYYEYKYFTYAKQLRNETRVVQSMGLLRQIFNELNDHNFTKYKEKINLILKNKQLPIINLVGTHMAEAIVKEFGLETLKNVHKKRVNNFFDIYFKTEDPLKGRLLSDDLSNNYFKEIIKL</sequence>
<dbReference type="GO" id="GO:0008233">
    <property type="term" value="F:peptidase activity"/>
    <property type="evidence" value="ECO:0007669"/>
    <property type="project" value="UniProtKB-KW"/>
</dbReference>
<dbReference type="Pfam" id="PF18958">
    <property type="entry name" value="DUF5700"/>
    <property type="match status" value="1"/>
</dbReference>
<proteinExistence type="predicted"/>
<comment type="caution">
    <text evidence="1">The sequence shown here is derived from an EMBL/GenBank/DDBJ whole genome shotgun (WGS) entry which is preliminary data.</text>
</comment>
<dbReference type="GO" id="GO:0006508">
    <property type="term" value="P:proteolysis"/>
    <property type="evidence" value="ECO:0007669"/>
    <property type="project" value="UniProtKB-KW"/>
</dbReference>